<dbReference type="AlphaFoldDB" id="A0A1X7VFH8"/>
<accession>A0A1X7VFH8</accession>
<reference evidence="2" key="1">
    <citation type="submission" date="2017-05" db="UniProtKB">
        <authorList>
            <consortium name="EnsemblMetazoa"/>
        </authorList>
    </citation>
    <scope>IDENTIFICATION</scope>
</reference>
<feature type="transmembrane region" description="Helical" evidence="1">
    <location>
        <begin position="70"/>
        <end position="93"/>
    </location>
</feature>
<dbReference type="EnsemblMetazoa" id="Aqu2.1.38738_001">
    <property type="protein sequence ID" value="Aqu2.1.38738_001"/>
    <property type="gene ID" value="Aqu2.1.38738"/>
</dbReference>
<sequence>MCSDDMQPVQALCLFGLTLCCELQVTVIEFQLNMYILIAAAEINGCFGGLTSILGVSFAAVSDVTPKKWWMLLMIMSIQGFCAVGIGQIINYYSHNKPLEWTYDFIGIYGLLIAPCCISHCYSTIFNGTAYSPEPILNPFIIVFAALVAIGTNAMMETVKTDWEMFVGFYVVQKV</sequence>
<evidence type="ECO:0000256" key="1">
    <source>
        <dbReference type="SAM" id="Phobius"/>
    </source>
</evidence>
<keyword evidence="1" id="KW-1133">Transmembrane helix</keyword>
<name>A0A1X7VFH8_AMPQE</name>
<proteinExistence type="predicted"/>
<dbReference type="OrthoDB" id="430300at2759"/>
<dbReference type="InParanoid" id="A0A1X7VFH8"/>
<feature type="transmembrane region" description="Helical" evidence="1">
    <location>
        <begin position="34"/>
        <end position="58"/>
    </location>
</feature>
<organism evidence="2">
    <name type="scientific">Amphimedon queenslandica</name>
    <name type="common">Sponge</name>
    <dbReference type="NCBI Taxonomy" id="400682"/>
    <lineage>
        <taxon>Eukaryota</taxon>
        <taxon>Metazoa</taxon>
        <taxon>Porifera</taxon>
        <taxon>Demospongiae</taxon>
        <taxon>Heteroscleromorpha</taxon>
        <taxon>Haplosclerida</taxon>
        <taxon>Niphatidae</taxon>
        <taxon>Amphimedon</taxon>
    </lineage>
</organism>
<keyword evidence="1" id="KW-0812">Transmembrane</keyword>
<feature type="transmembrane region" description="Helical" evidence="1">
    <location>
        <begin position="137"/>
        <end position="156"/>
    </location>
</feature>
<evidence type="ECO:0000313" key="2">
    <source>
        <dbReference type="EnsemblMetazoa" id="Aqu2.1.38738_001"/>
    </source>
</evidence>
<protein>
    <submittedName>
        <fullName evidence="2">Uncharacterized protein</fullName>
    </submittedName>
</protein>
<keyword evidence="1" id="KW-0472">Membrane</keyword>
<feature type="transmembrane region" description="Helical" evidence="1">
    <location>
        <begin position="105"/>
        <end position="125"/>
    </location>
</feature>